<evidence type="ECO:0000313" key="6">
    <source>
        <dbReference type="EMBL" id="EHL10503.1"/>
    </source>
</evidence>
<dbReference type="SUPFAM" id="SSF51338">
    <property type="entry name" value="Composite domain of metallo-dependent hydrolases"/>
    <property type="match status" value="1"/>
</dbReference>
<dbReference type="PANTHER" id="PTHR11271:SF6">
    <property type="entry name" value="GUANINE DEAMINASE"/>
    <property type="match status" value="1"/>
</dbReference>
<dbReference type="SUPFAM" id="SSF51556">
    <property type="entry name" value="Metallo-dependent hydrolases"/>
    <property type="match status" value="1"/>
</dbReference>
<sequence>MEYLVHGDLCYSTGPEHIETKENAYLHVKDGKCLAVYESLPSNCSALEIKDYRGKLVLPGMVDLHLHAPQYAYRGTKMDLPLLDWLNINTFPEEAKYRDTDYARAAYRNFVEDLKESPTTRAVIFGTLHKDATLCLMELLEESGLETMVGKVNMDRNSPEYLTEHSAEESLKNTREWLEEIPKNYRHCRPILTPRFTPTCSDELLLGLGKMMEEKGLPLQSHLSENKAEIAWVSELCPGTRNYGESYDRYGLLNHTVMAHCVHTGEEELDLLIERGCFICHCPQSNTNLQSGVSPVKHFLKKGAKLSLGTDVAGGANLSMFRALTDAIRASKLRNCLLEEHDSALNLEEAFYMATLSGGAFFGEVGSFMPDYEADFLVFSRKRQSVREESLLERLEMLLYTEKELFEMEAKYVQGRKIL</sequence>
<dbReference type="InterPro" id="IPR011059">
    <property type="entry name" value="Metal-dep_hydrolase_composite"/>
</dbReference>
<organism evidence="6 7">
    <name type="scientific">Oribacterium asaccharolyticum ACB7</name>
    <dbReference type="NCBI Taxonomy" id="796944"/>
    <lineage>
        <taxon>Bacteria</taxon>
        <taxon>Bacillati</taxon>
        <taxon>Bacillota</taxon>
        <taxon>Clostridia</taxon>
        <taxon>Lachnospirales</taxon>
        <taxon>Lachnospiraceae</taxon>
        <taxon>Oribacterium</taxon>
    </lineage>
</organism>
<dbReference type="GO" id="GO:0046098">
    <property type="term" value="P:guanine metabolic process"/>
    <property type="evidence" value="ECO:0007669"/>
    <property type="project" value="TreeGrafter"/>
</dbReference>
<keyword evidence="3" id="KW-0378">Hydrolase</keyword>
<dbReference type="PATRIC" id="fig|796944.3.peg.1921"/>
<dbReference type="AlphaFoldDB" id="G9WW97"/>
<evidence type="ECO:0000256" key="4">
    <source>
        <dbReference type="ARBA" id="ARBA00022833"/>
    </source>
</evidence>
<dbReference type="GO" id="GO:0008892">
    <property type="term" value="F:guanine deaminase activity"/>
    <property type="evidence" value="ECO:0007669"/>
    <property type="project" value="TreeGrafter"/>
</dbReference>
<evidence type="ECO:0000256" key="2">
    <source>
        <dbReference type="ARBA" id="ARBA00022723"/>
    </source>
</evidence>
<dbReference type="GO" id="GO:0008270">
    <property type="term" value="F:zinc ion binding"/>
    <property type="evidence" value="ECO:0007669"/>
    <property type="project" value="TreeGrafter"/>
</dbReference>
<dbReference type="Gene3D" id="3.20.20.140">
    <property type="entry name" value="Metal-dependent hydrolases"/>
    <property type="match status" value="1"/>
</dbReference>
<dbReference type="Gene3D" id="2.30.40.10">
    <property type="entry name" value="Urease, subunit C, domain 1"/>
    <property type="match status" value="1"/>
</dbReference>
<evidence type="ECO:0000256" key="3">
    <source>
        <dbReference type="ARBA" id="ARBA00022801"/>
    </source>
</evidence>
<protein>
    <recommendedName>
        <fullName evidence="5">Amidohydrolase-related domain-containing protein</fullName>
    </recommendedName>
</protein>
<dbReference type="InterPro" id="IPR006680">
    <property type="entry name" value="Amidohydro-rel"/>
</dbReference>
<dbReference type="InterPro" id="IPR032466">
    <property type="entry name" value="Metal_Hydrolase"/>
</dbReference>
<dbReference type="GO" id="GO:0005829">
    <property type="term" value="C:cytosol"/>
    <property type="evidence" value="ECO:0007669"/>
    <property type="project" value="TreeGrafter"/>
</dbReference>
<name>G9WW97_9FIRM</name>
<comment type="cofactor">
    <cofactor evidence="1">
        <name>Zn(2+)</name>
        <dbReference type="ChEBI" id="CHEBI:29105"/>
    </cofactor>
</comment>
<evidence type="ECO:0000256" key="1">
    <source>
        <dbReference type="ARBA" id="ARBA00001947"/>
    </source>
</evidence>
<feature type="domain" description="Amidohydrolase-related" evidence="5">
    <location>
        <begin position="56"/>
        <end position="380"/>
    </location>
</feature>
<dbReference type="Proteomes" id="UP000003527">
    <property type="component" value="Unassembled WGS sequence"/>
</dbReference>
<keyword evidence="7" id="KW-1185">Reference proteome</keyword>
<keyword evidence="2" id="KW-0479">Metal-binding</keyword>
<evidence type="ECO:0000259" key="5">
    <source>
        <dbReference type="Pfam" id="PF01979"/>
    </source>
</evidence>
<accession>G9WW97</accession>
<dbReference type="Pfam" id="PF01979">
    <property type="entry name" value="Amidohydro_1"/>
    <property type="match status" value="1"/>
</dbReference>
<dbReference type="InterPro" id="IPR051607">
    <property type="entry name" value="Metallo-dep_hydrolases"/>
</dbReference>
<dbReference type="PANTHER" id="PTHR11271">
    <property type="entry name" value="GUANINE DEAMINASE"/>
    <property type="match status" value="1"/>
</dbReference>
<comment type="caution">
    <text evidence="6">The sequence shown here is derived from an EMBL/GenBank/DDBJ whole genome shotgun (WGS) entry which is preliminary data.</text>
</comment>
<gene>
    <name evidence="6" type="ORF">HMPREF9624_01181</name>
</gene>
<dbReference type="EMBL" id="AFZD01000019">
    <property type="protein sequence ID" value="EHL10503.1"/>
    <property type="molecule type" value="Genomic_DNA"/>
</dbReference>
<dbReference type="RefSeq" id="WP_009536974.1">
    <property type="nucleotide sequence ID" value="NZ_JH414505.1"/>
</dbReference>
<evidence type="ECO:0000313" key="7">
    <source>
        <dbReference type="Proteomes" id="UP000003527"/>
    </source>
</evidence>
<keyword evidence="4" id="KW-0862">Zinc</keyword>
<proteinExistence type="predicted"/>
<dbReference type="HOGENOM" id="CLU_012358_0_1_9"/>
<reference evidence="6 7" key="1">
    <citation type="submission" date="2011-08" db="EMBL/GenBank/DDBJ databases">
        <title>The Genome Sequence of Oribacterium sp. ACB7.</title>
        <authorList>
            <consortium name="The Broad Institute Genome Sequencing Platform"/>
            <person name="Earl A."/>
            <person name="Ward D."/>
            <person name="Feldgarden M."/>
            <person name="Gevers D."/>
            <person name="Sizova M."/>
            <person name="Hazen A."/>
            <person name="Epstein S."/>
            <person name="Young S.K."/>
            <person name="Zeng Q."/>
            <person name="Gargeya S."/>
            <person name="Fitzgerald M."/>
            <person name="Haas B."/>
            <person name="Abouelleil A."/>
            <person name="Alvarado L."/>
            <person name="Arachchi H.M."/>
            <person name="Berlin A."/>
            <person name="Brown A."/>
            <person name="Chapman S.B."/>
            <person name="Chen Z."/>
            <person name="Dunbar C."/>
            <person name="Freedman E."/>
            <person name="Gearin G."/>
            <person name="Gellesch M."/>
            <person name="Goldberg J."/>
            <person name="Griggs A."/>
            <person name="Gujja S."/>
            <person name="Heiman D."/>
            <person name="Howarth C."/>
            <person name="Larson L."/>
            <person name="Lui A."/>
            <person name="MacDonald P.J.P."/>
            <person name="Montmayeur A."/>
            <person name="Murphy C."/>
            <person name="Neiman D."/>
            <person name="Pearson M."/>
            <person name="Priest M."/>
            <person name="Roberts A."/>
            <person name="Saif S."/>
            <person name="Shea T."/>
            <person name="Shenoy N."/>
            <person name="Sisk P."/>
            <person name="Stolte C."/>
            <person name="Sykes S."/>
            <person name="Wortman J."/>
            <person name="Nusbaum C."/>
            <person name="Birren B."/>
        </authorList>
    </citation>
    <scope>NUCLEOTIDE SEQUENCE [LARGE SCALE GENOMIC DNA]</scope>
    <source>
        <strain evidence="6 7">ACB7</strain>
    </source>
</reference>